<sequence length="533" mass="62800">MFISSLTNFIERYLQKDLLGVISKDLLNEDIIDEADREGIIEKVVEFTEKKDNDDNYERGVGDLFNNYDHNIPITIGVVVLISISCYFNNIFGLILLSLLTITLFGIPLFINIYLKRNIRRLLSCIKDMKILMRNKYLKLLKRREILSFAFKNSELNNLPNKKLRRSCLISLRKLVWTLISRNKIEFTYQDKNKIMMIDLINENMIELCGKQNNIHDVNDEHLDTMSLSTLLQFLSLCESEFLSFMFFEIYEILNIKGRKSTIWMCWLNIWKIALIVKEVVSKYKKEHSTLNNLYDEANKFDFNKNETKEKVSNFTDEMRSNKTIVSDLVGLLVEEINNLSEDKIIGNKTLLEMTRNLYNFLDNTNEKKIESKKIKKEVDCHVVNDKPLIINDSNREPTYEVYENDSTMNDDESTAFNDIPEVDEEVIKHHKMLLNELERPLRKQREIHEEIECNILAKKRGITVEELKEIFKNDESEEENNKKAKVEEVSRPVNQVSQELNMSLMEELKNQYFFNKTFVNDEIIFGSDDDDD</sequence>
<evidence type="ECO:0000313" key="3">
    <source>
        <dbReference type="WBParaSite" id="SPAL_0001656400.1"/>
    </source>
</evidence>
<organism evidence="2 3">
    <name type="scientific">Strongyloides papillosus</name>
    <name type="common">Intestinal threadworm</name>
    <dbReference type="NCBI Taxonomy" id="174720"/>
    <lineage>
        <taxon>Eukaryota</taxon>
        <taxon>Metazoa</taxon>
        <taxon>Ecdysozoa</taxon>
        <taxon>Nematoda</taxon>
        <taxon>Chromadorea</taxon>
        <taxon>Rhabditida</taxon>
        <taxon>Tylenchina</taxon>
        <taxon>Panagrolaimomorpha</taxon>
        <taxon>Strongyloidoidea</taxon>
        <taxon>Strongyloididae</taxon>
        <taxon>Strongyloides</taxon>
    </lineage>
</organism>
<proteinExistence type="predicted"/>
<keyword evidence="1" id="KW-0472">Membrane</keyword>
<keyword evidence="2" id="KW-1185">Reference proteome</keyword>
<accession>A0A0N5CFC8</accession>
<dbReference type="Proteomes" id="UP000046392">
    <property type="component" value="Unplaced"/>
</dbReference>
<reference evidence="3" key="1">
    <citation type="submission" date="2017-02" db="UniProtKB">
        <authorList>
            <consortium name="WormBaseParasite"/>
        </authorList>
    </citation>
    <scope>IDENTIFICATION</scope>
</reference>
<evidence type="ECO:0000256" key="1">
    <source>
        <dbReference type="SAM" id="Phobius"/>
    </source>
</evidence>
<keyword evidence="1" id="KW-1133">Transmembrane helix</keyword>
<name>A0A0N5CFC8_STREA</name>
<dbReference type="AlphaFoldDB" id="A0A0N5CFC8"/>
<feature type="transmembrane region" description="Helical" evidence="1">
    <location>
        <begin position="95"/>
        <end position="115"/>
    </location>
</feature>
<keyword evidence="1" id="KW-0812">Transmembrane</keyword>
<feature type="transmembrane region" description="Helical" evidence="1">
    <location>
        <begin position="70"/>
        <end position="88"/>
    </location>
</feature>
<dbReference type="WBParaSite" id="SPAL_0001656400.1">
    <property type="protein sequence ID" value="SPAL_0001656400.1"/>
    <property type="gene ID" value="SPAL_0001656400"/>
</dbReference>
<protein>
    <submittedName>
        <fullName evidence="3">Vezatin domain-containing protein</fullName>
    </submittedName>
</protein>
<evidence type="ECO:0000313" key="2">
    <source>
        <dbReference type="Proteomes" id="UP000046392"/>
    </source>
</evidence>